<evidence type="ECO:0000313" key="2">
    <source>
        <dbReference type="Proteomes" id="UP000297245"/>
    </source>
</evidence>
<gene>
    <name evidence="1" type="ORF">K435DRAFT_810066</name>
</gene>
<accession>A0A4S8KW87</accession>
<reference evidence="1 2" key="1">
    <citation type="journal article" date="2019" name="Nat. Ecol. Evol.">
        <title>Megaphylogeny resolves global patterns of mushroom evolution.</title>
        <authorList>
            <person name="Varga T."/>
            <person name="Krizsan K."/>
            <person name="Foldi C."/>
            <person name="Dima B."/>
            <person name="Sanchez-Garcia M."/>
            <person name="Sanchez-Ramirez S."/>
            <person name="Szollosi G.J."/>
            <person name="Szarkandi J.G."/>
            <person name="Papp V."/>
            <person name="Albert L."/>
            <person name="Andreopoulos W."/>
            <person name="Angelini C."/>
            <person name="Antonin V."/>
            <person name="Barry K.W."/>
            <person name="Bougher N.L."/>
            <person name="Buchanan P."/>
            <person name="Buyck B."/>
            <person name="Bense V."/>
            <person name="Catcheside P."/>
            <person name="Chovatia M."/>
            <person name="Cooper J."/>
            <person name="Damon W."/>
            <person name="Desjardin D."/>
            <person name="Finy P."/>
            <person name="Geml J."/>
            <person name="Haridas S."/>
            <person name="Hughes K."/>
            <person name="Justo A."/>
            <person name="Karasinski D."/>
            <person name="Kautmanova I."/>
            <person name="Kiss B."/>
            <person name="Kocsube S."/>
            <person name="Kotiranta H."/>
            <person name="LaButti K.M."/>
            <person name="Lechner B.E."/>
            <person name="Liimatainen K."/>
            <person name="Lipzen A."/>
            <person name="Lukacs Z."/>
            <person name="Mihaltcheva S."/>
            <person name="Morgado L.N."/>
            <person name="Niskanen T."/>
            <person name="Noordeloos M.E."/>
            <person name="Ohm R.A."/>
            <person name="Ortiz-Santana B."/>
            <person name="Ovrebo C."/>
            <person name="Racz N."/>
            <person name="Riley R."/>
            <person name="Savchenko A."/>
            <person name="Shiryaev A."/>
            <person name="Soop K."/>
            <person name="Spirin V."/>
            <person name="Szebenyi C."/>
            <person name="Tomsovsky M."/>
            <person name="Tulloss R.E."/>
            <person name="Uehling J."/>
            <person name="Grigoriev I.V."/>
            <person name="Vagvolgyi C."/>
            <person name="Papp T."/>
            <person name="Martin F.M."/>
            <person name="Miettinen O."/>
            <person name="Hibbett D.S."/>
            <person name="Nagy L.G."/>
        </authorList>
    </citation>
    <scope>NUCLEOTIDE SEQUENCE [LARGE SCALE GENOMIC DNA]</scope>
    <source>
        <strain evidence="1 2">CBS 962.96</strain>
    </source>
</reference>
<dbReference type="AlphaFoldDB" id="A0A4S8KW87"/>
<sequence>MIQATFLEYRVTQKEGNISDKPLPSQVCLEFGLEDVRSHNQKNLNYRWKQKQIVEVVEAEARDVKSYQRTYARAYHEKQKRELERYTVVVRHGRCEYYRTLTFGVRTSTLGGRTFTFGGRTSTFGTGTFTFGYKIIIFSPYPLFLPLFPTYHHYPYCEMPSNSEDNIAHFVGELPVSILRKFCYYTFQSIPGYVDKHPELLSTYDWINLDDLHGFLKDIGYRTGFTLFAPVR</sequence>
<proteinExistence type="predicted"/>
<organism evidence="1 2">
    <name type="scientific">Dendrothele bispora (strain CBS 962.96)</name>
    <dbReference type="NCBI Taxonomy" id="1314807"/>
    <lineage>
        <taxon>Eukaryota</taxon>
        <taxon>Fungi</taxon>
        <taxon>Dikarya</taxon>
        <taxon>Basidiomycota</taxon>
        <taxon>Agaricomycotina</taxon>
        <taxon>Agaricomycetes</taxon>
        <taxon>Agaricomycetidae</taxon>
        <taxon>Agaricales</taxon>
        <taxon>Agaricales incertae sedis</taxon>
        <taxon>Dendrothele</taxon>
    </lineage>
</organism>
<dbReference type="Proteomes" id="UP000297245">
    <property type="component" value="Unassembled WGS sequence"/>
</dbReference>
<evidence type="ECO:0000313" key="1">
    <source>
        <dbReference type="EMBL" id="THU80189.1"/>
    </source>
</evidence>
<protein>
    <submittedName>
        <fullName evidence="1">Uncharacterized protein</fullName>
    </submittedName>
</protein>
<keyword evidence="2" id="KW-1185">Reference proteome</keyword>
<dbReference type="EMBL" id="ML179931">
    <property type="protein sequence ID" value="THU80189.1"/>
    <property type="molecule type" value="Genomic_DNA"/>
</dbReference>
<name>A0A4S8KW87_DENBC</name>